<dbReference type="Gene3D" id="3.90.245.10">
    <property type="entry name" value="Ribonucleoside hydrolase-like"/>
    <property type="match status" value="1"/>
</dbReference>
<evidence type="ECO:0000313" key="4">
    <source>
        <dbReference type="EMBL" id="MBB3143089.1"/>
    </source>
</evidence>
<dbReference type="Proteomes" id="UP000525987">
    <property type="component" value="Unassembled WGS sequence"/>
</dbReference>
<name>A0A7W5G7B1_9GAMM</name>
<dbReference type="InterPro" id="IPR036452">
    <property type="entry name" value="Ribo_hydro-like"/>
</dbReference>
<dbReference type="EMBL" id="JACHXM010000034">
    <property type="protein sequence ID" value="MBB3143089.1"/>
    <property type="molecule type" value="Genomic_DNA"/>
</dbReference>
<dbReference type="PANTHER" id="PTHR12304">
    <property type="entry name" value="INOSINE-URIDINE PREFERRING NUCLEOSIDE HYDROLASE"/>
    <property type="match status" value="1"/>
</dbReference>
<gene>
    <name evidence="4" type="ORF">FHR96_004003</name>
</gene>
<sequence length="333" mass="35855">MATPAPAPTPAKVIFDTDPGIDDAMALLFLHRHPGLDLQGITTVHGNARTDTTTRNARYLAQRFGLEVPVARGAAEPLAMPKSAPPTFVHGDDGLGNAGLSFEPTLALDPRPAYQLIIDTVRRHPGEVTLIAVGPLTNLGLALKEDPAIAGLVKEVVVMGGAFGVGGQGGNITPVAEANIHGDPHAADLVFSADWPVAIVGLDVTHKVLMRDADFRRLRDQGGEDGDFMWRISRHYVDFYSEREAIDGCYVHDSSAVAYVLDPSLFEVRRGPVRAVRDGLAMGQTIQRPDAQDFPPNAWDGLPSQRVCVDVDGERLMTLFMDTFVAPEKPKGE</sequence>
<dbReference type="AlphaFoldDB" id="A0A7W5G7B1"/>
<dbReference type="CDD" id="cd02650">
    <property type="entry name" value="nuc_hydro_CaPnhB"/>
    <property type="match status" value="1"/>
</dbReference>
<keyword evidence="2" id="KW-0326">Glycosidase</keyword>
<dbReference type="InterPro" id="IPR023186">
    <property type="entry name" value="IUNH"/>
</dbReference>
<comment type="caution">
    <text evidence="4">The sequence shown here is derived from an EMBL/GenBank/DDBJ whole genome shotgun (WGS) entry which is preliminary data.</text>
</comment>
<evidence type="ECO:0000256" key="1">
    <source>
        <dbReference type="ARBA" id="ARBA00022801"/>
    </source>
</evidence>
<dbReference type="GO" id="GO:0008477">
    <property type="term" value="F:purine nucleosidase activity"/>
    <property type="evidence" value="ECO:0007669"/>
    <property type="project" value="TreeGrafter"/>
</dbReference>
<keyword evidence="5" id="KW-1185">Reference proteome</keyword>
<feature type="domain" description="Inosine/uridine-preferring nucleoside hydrolase" evidence="3">
    <location>
        <begin position="13"/>
        <end position="317"/>
    </location>
</feature>
<reference evidence="4 5" key="1">
    <citation type="submission" date="2020-08" db="EMBL/GenBank/DDBJ databases">
        <title>Genomic Encyclopedia of Type Strains, Phase III (KMG-III): the genomes of soil and plant-associated and newly described type strains.</title>
        <authorList>
            <person name="Whitman W."/>
        </authorList>
    </citation>
    <scope>NUCLEOTIDE SEQUENCE [LARGE SCALE GENOMIC DNA]</scope>
    <source>
        <strain evidence="4 5">CECT 5995</strain>
    </source>
</reference>
<dbReference type="Pfam" id="PF01156">
    <property type="entry name" value="IU_nuc_hydro"/>
    <property type="match status" value="1"/>
</dbReference>
<evidence type="ECO:0000259" key="3">
    <source>
        <dbReference type="Pfam" id="PF01156"/>
    </source>
</evidence>
<dbReference type="GO" id="GO:0006152">
    <property type="term" value="P:purine nucleoside catabolic process"/>
    <property type="evidence" value="ECO:0007669"/>
    <property type="project" value="TreeGrafter"/>
</dbReference>
<protein>
    <submittedName>
        <fullName evidence="4">Inosine-uridine nucleoside N-ribohydrolase</fullName>
    </submittedName>
</protein>
<dbReference type="GO" id="GO:0005829">
    <property type="term" value="C:cytosol"/>
    <property type="evidence" value="ECO:0007669"/>
    <property type="project" value="TreeGrafter"/>
</dbReference>
<evidence type="ECO:0000256" key="2">
    <source>
        <dbReference type="ARBA" id="ARBA00023295"/>
    </source>
</evidence>
<dbReference type="RefSeq" id="WP_183389437.1">
    <property type="nucleotide sequence ID" value="NZ_JACHXM010000034.1"/>
</dbReference>
<keyword evidence="1 4" id="KW-0378">Hydrolase</keyword>
<dbReference type="PANTHER" id="PTHR12304:SF4">
    <property type="entry name" value="URIDINE NUCLEOSIDASE"/>
    <property type="match status" value="1"/>
</dbReference>
<organism evidence="4 5">
    <name type="scientific">Halomonas organivorans</name>
    <dbReference type="NCBI Taxonomy" id="257772"/>
    <lineage>
        <taxon>Bacteria</taxon>
        <taxon>Pseudomonadati</taxon>
        <taxon>Pseudomonadota</taxon>
        <taxon>Gammaproteobacteria</taxon>
        <taxon>Oceanospirillales</taxon>
        <taxon>Halomonadaceae</taxon>
        <taxon>Halomonas</taxon>
    </lineage>
</organism>
<dbReference type="InterPro" id="IPR001910">
    <property type="entry name" value="Inosine/uridine_hydrolase_dom"/>
</dbReference>
<dbReference type="SUPFAM" id="SSF53590">
    <property type="entry name" value="Nucleoside hydrolase"/>
    <property type="match status" value="1"/>
</dbReference>
<accession>A0A7W5G7B1</accession>
<proteinExistence type="predicted"/>
<evidence type="ECO:0000313" key="5">
    <source>
        <dbReference type="Proteomes" id="UP000525987"/>
    </source>
</evidence>